<dbReference type="EMBL" id="JACIEE010000013">
    <property type="protein sequence ID" value="MBB3979704.1"/>
    <property type="molecule type" value="Genomic_DNA"/>
</dbReference>
<name>A0A7W6DBX7_9HYPH</name>
<evidence type="ECO:0000313" key="2">
    <source>
        <dbReference type="Proteomes" id="UP000574761"/>
    </source>
</evidence>
<dbReference type="Gene3D" id="1.10.287.470">
    <property type="entry name" value="Helix hairpin bin"/>
    <property type="match status" value="1"/>
</dbReference>
<evidence type="ECO:0000313" key="1">
    <source>
        <dbReference type="EMBL" id="MBB3979704.1"/>
    </source>
</evidence>
<dbReference type="GO" id="GO:0005886">
    <property type="term" value="C:plasma membrane"/>
    <property type="evidence" value="ECO:0007669"/>
    <property type="project" value="TreeGrafter"/>
</dbReference>
<comment type="caution">
    <text evidence="1">The sequence shown here is derived from an EMBL/GenBank/DDBJ whole genome shotgun (WGS) entry which is preliminary data.</text>
</comment>
<dbReference type="GO" id="GO:0046677">
    <property type="term" value="P:response to antibiotic"/>
    <property type="evidence" value="ECO:0007669"/>
    <property type="project" value="TreeGrafter"/>
</dbReference>
<dbReference type="Proteomes" id="UP000574761">
    <property type="component" value="Unassembled WGS sequence"/>
</dbReference>
<proteinExistence type="predicted"/>
<gene>
    <name evidence="1" type="ORF">GGQ64_004949</name>
</gene>
<dbReference type="PANTHER" id="PTHR30158">
    <property type="entry name" value="ACRA/E-RELATED COMPONENT OF DRUG EFFLUX TRANSPORTER"/>
    <property type="match status" value="1"/>
</dbReference>
<organism evidence="1 2">
    <name type="scientific">Mycoplana azooxidifex</name>
    <dbReference type="NCBI Taxonomy" id="1636188"/>
    <lineage>
        <taxon>Bacteria</taxon>
        <taxon>Pseudomonadati</taxon>
        <taxon>Pseudomonadota</taxon>
        <taxon>Alphaproteobacteria</taxon>
        <taxon>Hyphomicrobiales</taxon>
        <taxon>Rhizobiaceae</taxon>
        <taxon>Mycoplana</taxon>
    </lineage>
</organism>
<accession>A0A7W6DBX7</accession>
<sequence>MSARGSGIPRQVQFTDGALVKSGDPLFVIDQRPFRMALEAATSALEVAKSTLIYAEGQFHRDETLSANGS</sequence>
<reference evidence="1 2" key="1">
    <citation type="submission" date="2020-08" db="EMBL/GenBank/DDBJ databases">
        <title>Genomic Encyclopedia of Type Strains, Phase IV (KMG-IV): sequencing the most valuable type-strain genomes for metagenomic binning, comparative biology and taxonomic classification.</title>
        <authorList>
            <person name="Goeker M."/>
        </authorList>
    </citation>
    <scope>NUCLEOTIDE SEQUENCE [LARGE SCALE GENOMIC DNA]</scope>
    <source>
        <strain evidence="1 2">DSM 100211</strain>
    </source>
</reference>
<dbReference type="RefSeq" id="WP_343059560.1">
    <property type="nucleotide sequence ID" value="NZ_JACIEE010000013.1"/>
</dbReference>
<dbReference type="AlphaFoldDB" id="A0A7W6DBX7"/>
<dbReference type="Gene3D" id="2.40.50.100">
    <property type="match status" value="1"/>
</dbReference>
<protein>
    <submittedName>
        <fullName evidence="1">Multidrug resistance efflux pump</fullName>
    </submittedName>
</protein>
<keyword evidence="2" id="KW-1185">Reference proteome</keyword>
<dbReference type="SUPFAM" id="SSF111369">
    <property type="entry name" value="HlyD-like secretion proteins"/>
    <property type="match status" value="1"/>
</dbReference>